<evidence type="ECO:0000256" key="11">
    <source>
        <dbReference type="SAM" id="MobiDB-lite"/>
    </source>
</evidence>
<evidence type="ECO:0000256" key="8">
    <source>
        <dbReference type="ARBA" id="ARBA00023069"/>
    </source>
</evidence>
<name>A0A2J7ZFY3_9CHLO</name>
<feature type="region of interest" description="Disordered" evidence="11">
    <location>
        <begin position="1"/>
        <end position="72"/>
    </location>
</feature>
<dbReference type="GO" id="GO:0097712">
    <property type="term" value="P:vesicle targeting, trans-Golgi to periciliary membrane compartment"/>
    <property type="evidence" value="ECO:0007669"/>
    <property type="project" value="TreeGrafter"/>
</dbReference>
<proteinExistence type="inferred from homology"/>
<dbReference type="EMBL" id="PGGS01003759">
    <property type="protein sequence ID" value="PNG99185.1"/>
    <property type="molecule type" value="Genomic_DNA"/>
</dbReference>
<feature type="non-terminal residue" evidence="12">
    <location>
        <position position="1"/>
    </location>
</feature>
<dbReference type="Pfam" id="PF14933">
    <property type="entry name" value="CEP19"/>
    <property type="match status" value="1"/>
</dbReference>
<dbReference type="PANTHER" id="PTHR31539:SF1">
    <property type="entry name" value="CENTROSOMAL PROTEIN OF 19 KDA"/>
    <property type="match status" value="1"/>
</dbReference>
<evidence type="ECO:0000313" key="13">
    <source>
        <dbReference type="Proteomes" id="UP000236333"/>
    </source>
</evidence>
<feature type="compositionally biased region" description="Polar residues" evidence="11">
    <location>
        <begin position="1"/>
        <end position="25"/>
    </location>
</feature>
<keyword evidence="7" id="KW-0970">Cilium biogenesis/degradation</keyword>
<evidence type="ECO:0000313" key="12">
    <source>
        <dbReference type="EMBL" id="PNG99185.1"/>
    </source>
</evidence>
<dbReference type="Proteomes" id="UP000236333">
    <property type="component" value="Unassembled WGS sequence"/>
</dbReference>
<evidence type="ECO:0000256" key="2">
    <source>
        <dbReference type="ARBA" id="ARBA00004120"/>
    </source>
</evidence>
<dbReference type="GO" id="GO:0034454">
    <property type="term" value="P:microtubule anchoring at centrosome"/>
    <property type="evidence" value="ECO:0007669"/>
    <property type="project" value="TreeGrafter"/>
</dbReference>
<evidence type="ECO:0000256" key="1">
    <source>
        <dbReference type="ARBA" id="ARBA00004114"/>
    </source>
</evidence>
<keyword evidence="6" id="KW-0963">Cytoplasm</keyword>
<keyword evidence="10" id="KW-0966">Cell projection</keyword>
<dbReference type="InterPro" id="IPR029412">
    <property type="entry name" value="CEP19"/>
</dbReference>
<dbReference type="PANTHER" id="PTHR31539">
    <property type="entry name" value="CENTROSOMAL PROTEIN OF 19K CEP19"/>
    <property type="match status" value="1"/>
</dbReference>
<feature type="region of interest" description="Disordered" evidence="11">
    <location>
        <begin position="115"/>
        <end position="164"/>
    </location>
</feature>
<comment type="subcellular location">
    <subcellularLocation>
        <location evidence="2">Cytoplasm</location>
        <location evidence="2">Cytoskeleton</location>
        <location evidence="2">Cilium basal body</location>
    </subcellularLocation>
    <subcellularLocation>
        <location evidence="1">Cytoplasm</location>
        <location evidence="1">Cytoskeleton</location>
        <location evidence="1">Microtubule organizing center</location>
        <location evidence="1">Centrosome</location>
        <location evidence="1">Centriole</location>
    </subcellularLocation>
    <subcellularLocation>
        <location evidence="3">Cytoplasm</location>
        <location evidence="3">Cytoskeleton</location>
        <location evidence="3">Spindle</location>
    </subcellularLocation>
</comment>
<accession>A0A2J7ZFY3</accession>
<organism evidence="12 13">
    <name type="scientific">Tetrabaena socialis</name>
    <dbReference type="NCBI Taxonomy" id="47790"/>
    <lineage>
        <taxon>Eukaryota</taxon>
        <taxon>Viridiplantae</taxon>
        <taxon>Chlorophyta</taxon>
        <taxon>core chlorophytes</taxon>
        <taxon>Chlorophyceae</taxon>
        <taxon>CS clade</taxon>
        <taxon>Chlamydomonadales</taxon>
        <taxon>Tetrabaenaceae</taxon>
        <taxon>Tetrabaena</taxon>
    </lineage>
</organism>
<dbReference type="GO" id="GO:0000922">
    <property type="term" value="C:spindle pole"/>
    <property type="evidence" value="ECO:0007669"/>
    <property type="project" value="TreeGrafter"/>
</dbReference>
<keyword evidence="8" id="KW-0969">Cilium</keyword>
<evidence type="ECO:0000256" key="4">
    <source>
        <dbReference type="ARBA" id="ARBA00009371"/>
    </source>
</evidence>
<sequence>ISGLSTRVNMSGASSEATSRDSSFSLRERPNALALPGGRPGAAGSAGSPTGGSSGSSMLDGVGPSGGAAAPAALGGKSRFAAEAEKLVIGLEVTEDLDLNKVTDLELRAAKQAMEADFRRHQLRPGDPGYVYDKQAEFGPPTNNNDWDEDSEEAGDGDGEGAEQ</sequence>
<keyword evidence="9" id="KW-0206">Cytoskeleton</keyword>
<feature type="non-terminal residue" evidence="12">
    <location>
        <position position="164"/>
    </location>
</feature>
<dbReference type="OrthoDB" id="2163581at2759"/>
<evidence type="ECO:0000256" key="5">
    <source>
        <dbReference type="ARBA" id="ARBA00022015"/>
    </source>
</evidence>
<feature type="compositionally biased region" description="Acidic residues" evidence="11">
    <location>
        <begin position="146"/>
        <end position="164"/>
    </location>
</feature>
<comment type="caution">
    <text evidence="12">The sequence shown here is derived from an EMBL/GenBank/DDBJ whole genome shotgun (WGS) entry which is preliminary data.</text>
</comment>
<keyword evidence="13" id="KW-1185">Reference proteome</keyword>
<evidence type="ECO:0000256" key="3">
    <source>
        <dbReference type="ARBA" id="ARBA00004186"/>
    </source>
</evidence>
<dbReference type="GO" id="GO:0005814">
    <property type="term" value="C:centriole"/>
    <property type="evidence" value="ECO:0007669"/>
    <property type="project" value="UniProtKB-SubCell"/>
</dbReference>
<dbReference type="GO" id="GO:0036064">
    <property type="term" value="C:ciliary basal body"/>
    <property type="evidence" value="ECO:0007669"/>
    <property type="project" value="TreeGrafter"/>
</dbReference>
<protein>
    <recommendedName>
        <fullName evidence="5">Centrosomal protein of 19 kDa</fullName>
    </recommendedName>
</protein>
<evidence type="ECO:0000256" key="6">
    <source>
        <dbReference type="ARBA" id="ARBA00022490"/>
    </source>
</evidence>
<dbReference type="AlphaFoldDB" id="A0A2J7ZFY3"/>
<evidence type="ECO:0000256" key="10">
    <source>
        <dbReference type="ARBA" id="ARBA00023273"/>
    </source>
</evidence>
<gene>
    <name evidence="12" type="ORF">TSOC_015042</name>
</gene>
<reference evidence="12 13" key="1">
    <citation type="journal article" date="2017" name="Mol. Biol. Evol.">
        <title>The 4-celled Tetrabaena socialis nuclear genome reveals the essential components for genetic control of cell number at the origin of multicellularity in the volvocine lineage.</title>
        <authorList>
            <person name="Featherston J."/>
            <person name="Arakaki Y."/>
            <person name="Hanschen E.R."/>
            <person name="Ferris P.J."/>
            <person name="Michod R.E."/>
            <person name="Olson B.J.S.C."/>
            <person name="Nozaki H."/>
            <person name="Durand P.M."/>
        </authorList>
    </citation>
    <scope>NUCLEOTIDE SEQUENCE [LARGE SCALE GENOMIC DNA]</scope>
    <source>
        <strain evidence="12 13">NIES-571</strain>
    </source>
</reference>
<evidence type="ECO:0000256" key="9">
    <source>
        <dbReference type="ARBA" id="ARBA00023212"/>
    </source>
</evidence>
<comment type="similarity">
    <text evidence="4">Belongs to the CEP19 family.</text>
</comment>
<evidence type="ECO:0000256" key="7">
    <source>
        <dbReference type="ARBA" id="ARBA00022794"/>
    </source>
</evidence>